<dbReference type="NCBIfam" id="TIGR00082">
    <property type="entry name" value="rbfA"/>
    <property type="match status" value="1"/>
</dbReference>
<dbReference type="InterPro" id="IPR020053">
    <property type="entry name" value="Ribosome-bd_factorA_CS"/>
</dbReference>
<dbReference type="OrthoDB" id="307788at2"/>
<reference evidence="3 4" key="1">
    <citation type="submission" date="2019-08" db="EMBL/GenBank/DDBJ databases">
        <authorList>
            <person name="Liang Q."/>
        </authorList>
    </citation>
    <scope>NUCLEOTIDE SEQUENCE [LARGE SCALE GENOMIC DNA]</scope>
    <source>
        <strain evidence="3 4">V1718</strain>
    </source>
</reference>
<evidence type="ECO:0000256" key="1">
    <source>
        <dbReference type="ARBA" id="ARBA00022517"/>
    </source>
</evidence>
<accession>A0A5B8XL78</accession>
<dbReference type="PROSITE" id="PS01319">
    <property type="entry name" value="RBFA"/>
    <property type="match status" value="1"/>
</dbReference>
<keyword evidence="1 2" id="KW-0690">Ribosome biogenesis</keyword>
<gene>
    <name evidence="2 3" type="primary">rbfA</name>
    <name evidence="3" type="ORF">FRD01_00870</name>
</gene>
<dbReference type="GO" id="GO:0005829">
    <property type="term" value="C:cytosol"/>
    <property type="evidence" value="ECO:0007669"/>
    <property type="project" value="TreeGrafter"/>
</dbReference>
<evidence type="ECO:0000256" key="2">
    <source>
        <dbReference type="HAMAP-Rule" id="MF_00003"/>
    </source>
</evidence>
<name>A0A5B8XL78_9DELT</name>
<comment type="subunit">
    <text evidence="2">Monomer. Binds 30S ribosomal subunits, but not 50S ribosomal subunits or 70S ribosomes.</text>
</comment>
<dbReference type="Pfam" id="PF02033">
    <property type="entry name" value="RBFA"/>
    <property type="match status" value="1"/>
</dbReference>
<protein>
    <recommendedName>
        <fullName evidence="2">Ribosome-binding factor A</fullName>
    </recommendedName>
</protein>
<evidence type="ECO:0000313" key="3">
    <source>
        <dbReference type="EMBL" id="QED25837.1"/>
    </source>
</evidence>
<evidence type="ECO:0000313" key="4">
    <source>
        <dbReference type="Proteomes" id="UP000321595"/>
    </source>
</evidence>
<dbReference type="SUPFAM" id="SSF89919">
    <property type="entry name" value="Ribosome-binding factor A, RbfA"/>
    <property type="match status" value="1"/>
</dbReference>
<dbReference type="RefSeq" id="WP_146956759.1">
    <property type="nucleotide sequence ID" value="NZ_CP042467.1"/>
</dbReference>
<dbReference type="EMBL" id="CP042467">
    <property type="protein sequence ID" value="QED25837.1"/>
    <property type="molecule type" value="Genomic_DNA"/>
</dbReference>
<dbReference type="KEGG" id="bbae:FRD01_00870"/>
<comment type="similarity">
    <text evidence="2">Belongs to the RbfA family.</text>
</comment>
<organism evidence="3 4">
    <name type="scientific">Microvenator marinus</name>
    <dbReference type="NCBI Taxonomy" id="2600177"/>
    <lineage>
        <taxon>Bacteria</taxon>
        <taxon>Deltaproteobacteria</taxon>
        <taxon>Bradymonadales</taxon>
        <taxon>Microvenatoraceae</taxon>
        <taxon>Microvenator</taxon>
    </lineage>
</organism>
<comment type="function">
    <text evidence="2">One of several proteins that assist in the late maturation steps of the functional core of the 30S ribosomal subunit. Associates with free 30S ribosomal subunits (but not with 30S subunits that are part of 70S ribosomes or polysomes). Required for efficient processing of 16S rRNA. May interact with the 5'-terminal helix region of 16S rRNA.</text>
</comment>
<dbReference type="InterPro" id="IPR000238">
    <property type="entry name" value="RbfA"/>
</dbReference>
<keyword evidence="4" id="KW-1185">Reference proteome</keyword>
<dbReference type="InterPro" id="IPR015946">
    <property type="entry name" value="KH_dom-like_a/b"/>
</dbReference>
<keyword evidence="2" id="KW-0963">Cytoplasm</keyword>
<dbReference type="PANTHER" id="PTHR33515:SF1">
    <property type="entry name" value="RIBOSOME-BINDING FACTOR A, CHLOROPLASTIC-RELATED"/>
    <property type="match status" value="1"/>
</dbReference>
<dbReference type="Proteomes" id="UP000321595">
    <property type="component" value="Chromosome"/>
</dbReference>
<sequence length="123" mass="14384">MKSKRSYSRATRVAQNILEVAASLLMSEVKDPRIEHVQLNEVKLTPDLRIAKVYYILIDSDKFDEEAQTGLESCAGFVRRQLGDRLDLRHIPEIHFIWDESVHEGRRIEKLLSEIKYSDEEEK</sequence>
<dbReference type="PANTHER" id="PTHR33515">
    <property type="entry name" value="RIBOSOME-BINDING FACTOR A, CHLOROPLASTIC-RELATED"/>
    <property type="match status" value="1"/>
</dbReference>
<proteinExistence type="inferred from homology"/>
<dbReference type="InterPro" id="IPR023799">
    <property type="entry name" value="RbfA_dom_sf"/>
</dbReference>
<dbReference type="HAMAP" id="MF_00003">
    <property type="entry name" value="RbfA"/>
    <property type="match status" value="1"/>
</dbReference>
<dbReference type="GO" id="GO:0030490">
    <property type="term" value="P:maturation of SSU-rRNA"/>
    <property type="evidence" value="ECO:0007669"/>
    <property type="project" value="UniProtKB-UniRule"/>
</dbReference>
<dbReference type="AlphaFoldDB" id="A0A5B8XL78"/>
<dbReference type="Gene3D" id="3.30.300.20">
    <property type="match status" value="1"/>
</dbReference>
<comment type="subcellular location">
    <subcellularLocation>
        <location evidence="2">Cytoplasm</location>
    </subcellularLocation>
</comment>
<dbReference type="GO" id="GO:0043024">
    <property type="term" value="F:ribosomal small subunit binding"/>
    <property type="evidence" value="ECO:0007669"/>
    <property type="project" value="TreeGrafter"/>
</dbReference>